<dbReference type="PANTHER" id="PTHR30509:SF8">
    <property type="entry name" value="INNER MEMBRANE PROTEIN YCCS"/>
    <property type="match status" value="1"/>
</dbReference>
<feature type="region of interest" description="Disordered" evidence="7">
    <location>
        <begin position="699"/>
        <end position="732"/>
    </location>
</feature>
<evidence type="ECO:0000256" key="1">
    <source>
        <dbReference type="ARBA" id="ARBA00004651"/>
    </source>
</evidence>
<dbReference type="PANTHER" id="PTHR30509">
    <property type="entry name" value="P-HYDROXYBENZOIC ACID EFFLUX PUMP SUBUNIT-RELATED"/>
    <property type="match status" value="1"/>
</dbReference>
<feature type="transmembrane region" description="Helical" evidence="8">
    <location>
        <begin position="455"/>
        <end position="471"/>
    </location>
</feature>
<evidence type="ECO:0000256" key="2">
    <source>
        <dbReference type="ARBA" id="ARBA00022475"/>
    </source>
</evidence>
<evidence type="ECO:0000256" key="3">
    <source>
        <dbReference type="ARBA" id="ARBA00022692"/>
    </source>
</evidence>
<feature type="transmembrane region" description="Helical" evidence="8">
    <location>
        <begin position="385"/>
        <end position="408"/>
    </location>
</feature>
<keyword evidence="5 8" id="KW-0472">Membrane</keyword>
<feature type="transmembrane region" description="Helical" evidence="8">
    <location>
        <begin position="97"/>
        <end position="116"/>
    </location>
</feature>
<comment type="subcellular location">
    <subcellularLocation>
        <location evidence="1">Cell membrane</location>
        <topology evidence="1">Multi-pass membrane protein</topology>
    </subcellularLocation>
</comment>
<sequence>MSWLNALAETSRSGLKVERKRLVPLVALRGAAGLALVVLLSLNLFGPGVAASSAFGAFSAAVATFQRSWRPRPLLALASGFSLALSTFLGYVCVVHLWIFVPLLMLWAFAAGMAWAAGPTAGIIAASNVSIVMVTVTLPGSVVSALGHAAVIAAGGLVQAGLVWLVPIRRWGAHRDALADALAAVADYARRLRQDPVADFDPEPLMEARKAAVLTPGQARRRPVELRGPRGVAERIRPVLASLADPGLGVPAEGPARERVRELLYAAGTVLDACARAVRRGQPVRVPAATKAVLRTPDTEELLSGPPLRAARRLRALLDDVRDTADPSGGTSSRVPDDARETAAHGMPAVTRTRTRAPLSQQAAGIALLLRLQLRRNSPVFRHGVRISVVAGVGYLLGSLLPLGHPYWAPLTSVMVMRPDFSQTYARAAGRFTGTLLGVTLASLVVRLAHPGTELLAWLAVLCGGLMYLLMRTGYVVAQFCVSMYVVFLLGMAGTDLEQTTLERIGLTLVGGLLAMLAYALYPAWEAPRLRGRLATALLAHTAYAAAVFRAYANPSEDRSAQVRKDLLAARDSRSEWQEAVEKARDEPVRQRGLSRGAADDADEALAQIARVAMLMEAHLPGRGSPPVPPADRLARALDAASTRAARDLRDRTAPRWDAVRAALGNWDAAGTGEQAPPDRVARKGAGMLVEALEGFSAALAPPKRPQEAREREKTVRVPSVEEEEARRPKAG</sequence>
<dbReference type="Proteomes" id="UP001183607">
    <property type="component" value="Unassembled WGS sequence"/>
</dbReference>
<dbReference type="GO" id="GO:0005886">
    <property type="term" value="C:plasma membrane"/>
    <property type="evidence" value="ECO:0007669"/>
    <property type="project" value="UniProtKB-SubCell"/>
</dbReference>
<feature type="domain" description="Integral membrane bound transporter" evidence="9">
    <location>
        <begin position="394"/>
        <end position="517"/>
    </location>
</feature>
<organism evidence="10 11">
    <name type="scientific">Streptomyces evansiae</name>
    <dbReference type="NCBI Taxonomy" id="3075535"/>
    <lineage>
        <taxon>Bacteria</taxon>
        <taxon>Bacillati</taxon>
        <taxon>Actinomycetota</taxon>
        <taxon>Actinomycetes</taxon>
        <taxon>Kitasatosporales</taxon>
        <taxon>Streptomycetaceae</taxon>
        <taxon>Streptomyces</taxon>
    </lineage>
</organism>
<comment type="caution">
    <text evidence="10">The sequence shown here is derived from an EMBL/GenBank/DDBJ whole genome shotgun (WGS) entry which is preliminary data.</text>
</comment>
<feature type="transmembrane region" description="Helical" evidence="8">
    <location>
        <begin position="505"/>
        <end position="522"/>
    </location>
</feature>
<keyword evidence="2" id="KW-1003">Cell membrane</keyword>
<feature type="compositionally biased region" description="Basic and acidic residues" evidence="7">
    <location>
        <begin position="705"/>
        <end position="716"/>
    </location>
</feature>
<feature type="transmembrane region" description="Helical" evidence="8">
    <location>
        <begin position="477"/>
        <end position="493"/>
    </location>
</feature>
<feature type="transmembrane region" description="Helical" evidence="8">
    <location>
        <begin position="146"/>
        <end position="166"/>
    </location>
</feature>
<dbReference type="InterPro" id="IPR049453">
    <property type="entry name" value="Memb_transporter_dom"/>
</dbReference>
<feature type="transmembrane region" description="Helical" evidence="8">
    <location>
        <begin position="22"/>
        <end position="42"/>
    </location>
</feature>
<dbReference type="Pfam" id="PF13515">
    <property type="entry name" value="FUSC_2"/>
    <property type="match status" value="1"/>
</dbReference>
<evidence type="ECO:0000259" key="9">
    <source>
        <dbReference type="Pfam" id="PF13515"/>
    </source>
</evidence>
<gene>
    <name evidence="10" type="ORF">RM574_21745</name>
</gene>
<comment type="similarity">
    <text evidence="6">Belongs to the YccS/YhfK family.</text>
</comment>
<feature type="compositionally biased region" description="Basic and acidic residues" evidence="7">
    <location>
        <begin position="579"/>
        <end position="590"/>
    </location>
</feature>
<evidence type="ECO:0000256" key="7">
    <source>
        <dbReference type="SAM" id="MobiDB-lite"/>
    </source>
</evidence>
<reference evidence="11" key="1">
    <citation type="submission" date="2023-07" db="EMBL/GenBank/DDBJ databases">
        <title>30 novel species of actinomycetes from the DSMZ collection.</title>
        <authorList>
            <person name="Nouioui I."/>
        </authorList>
    </citation>
    <scope>NUCLEOTIDE SEQUENCE [LARGE SCALE GENOMIC DNA]</scope>
    <source>
        <strain evidence="11">DSM 41982</strain>
    </source>
</reference>
<feature type="region of interest" description="Disordered" evidence="7">
    <location>
        <begin position="579"/>
        <end position="599"/>
    </location>
</feature>
<evidence type="ECO:0000313" key="10">
    <source>
        <dbReference type="EMBL" id="MDT0418113.1"/>
    </source>
</evidence>
<evidence type="ECO:0000256" key="5">
    <source>
        <dbReference type="ARBA" id="ARBA00023136"/>
    </source>
</evidence>
<evidence type="ECO:0000256" key="4">
    <source>
        <dbReference type="ARBA" id="ARBA00022989"/>
    </source>
</evidence>
<proteinExistence type="inferred from homology"/>
<dbReference type="RefSeq" id="WP_311677412.1">
    <property type="nucleotide sequence ID" value="NZ_JAVRER010000038.1"/>
</dbReference>
<evidence type="ECO:0000313" key="11">
    <source>
        <dbReference type="Proteomes" id="UP001183607"/>
    </source>
</evidence>
<accession>A0ABD5E9S5</accession>
<keyword evidence="4 8" id="KW-1133">Transmembrane helix</keyword>
<dbReference type="AlphaFoldDB" id="A0ABD5E9S5"/>
<protein>
    <submittedName>
        <fullName evidence="10">FUSC family protein</fullName>
    </submittedName>
</protein>
<feature type="region of interest" description="Disordered" evidence="7">
    <location>
        <begin position="321"/>
        <end position="356"/>
    </location>
</feature>
<keyword evidence="3 8" id="KW-0812">Transmembrane</keyword>
<feature type="transmembrane region" description="Helical" evidence="8">
    <location>
        <begin position="123"/>
        <end position="140"/>
    </location>
</feature>
<feature type="transmembrane region" description="Helical" evidence="8">
    <location>
        <begin position="428"/>
        <end position="448"/>
    </location>
</feature>
<dbReference type="EMBL" id="JAVRER010000038">
    <property type="protein sequence ID" value="MDT0418113.1"/>
    <property type="molecule type" value="Genomic_DNA"/>
</dbReference>
<evidence type="ECO:0000256" key="6">
    <source>
        <dbReference type="ARBA" id="ARBA00043993"/>
    </source>
</evidence>
<evidence type="ECO:0000256" key="8">
    <source>
        <dbReference type="SAM" id="Phobius"/>
    </source>
</evidence>
<name>A0ABD5E9S5_9ACTN</name>